<gene>
    <name evidence="1" type="ORF">HHK36_019824</name>
</gene>
<keyword evidence="2" id="KW-1185">Reference proteome</keyword>
<dbReference type="Proteomes" id="UP000655225">
    <property type="component" value="Unassembled WGS sequence"/>
</dbReference>
<evidence type="ECO:0000313" key="1">
    <source>
        <dbReference type="EMBL" id="KAF8395869.1"/>
    </source>
</evidence>
<proteinExistence type="predicted"/>
<evidence type="ECO:0000313" key="2">
    <source>
        <dbReference type="Proteomes" id="UP000655225"/>
    </source>
</evidence>
<dbReference type="EMBL" id="JABCRI010000013">
    <property type="protein sequence ID" value="KAF8395869.1"/>
    <property type="molecule type" value="Genomic_DNA"/>
</dbReference>
<sequence>MSPPTSLAIDCYLVKSCGDIFLVMGINIGFTLEETSNIELLLQLNIRKGAQKRRIRMSKIPRRPSLESRKKRREGKWKEELGLNFFDPTSSMTYFMDVPDLSGATILFAKDGWLLMSRARTELACDLMAFWNNNLENNVPGLATAPYKSEIPSFLNFCCQFVNILIQLSLPKLWIKSLLMLDFGVLDTVT</sequence>
<name>A0A835DD44_TETSI</name>
<comment type="caution">
    <text evidence="1">The sequence shown here is derived from an EMBL/GenBank/DDBJ whole genome shotgun (WGS) entry which is preliminary data.</text>
</comment>
<reference evidence="1 2" key="1">
    <citation type="submission" date="2020-04" db="EMBL/GenBank/DDBJ databases">
        <title>Plant Genome Project.</title>
        <authorList>
            <person name="Zhang R.-G."/>
        </authorList>
    </citation>
    <scope>NUCLEOTIDE SEQUENCE [LARGE SCALE GENOMIC DNA]</scope>
    <source>
        <strain evidence="1">YNK0</strain>
        <tissue evidence="1">Leaf</tissue>
    </source>
</reference>
<organism evidence="1 2">
    <name type="scientific">Tetracentron sinense</name>
    <name type="common">Spur-leaf</name>
    <dbReference type="NCBI Taxonomy" id="13715"/>
    <lineage>
        <taxon>Eukaryota</taxon>
        <taxon>Viridiplantae</taxon>
        <taxon>Streptophyta</taxon>
        <taxon>Embryophyta</taxon>
        <taxon>Tracheophyta</taxon>
        <taxon>Spermatophyta</taxon>
        <taxon>Magnoliopsida</taxon>
        <taxon>Trochodendrales</taxon>
        <taxon>Trochodendraceae</taxon>
        <taxon>Tetracentron</taxon>
    </lineage>
</organism>
<dbReference type="AlphaFoldDB" id="A0A835DD44"/>
<protein>
    <submittedName>
        <fullName evidence="1">Uncharacterized protein</fullName>
    </submittedName>
</protein>
<accession>A0A835DD44</accession>